<dbReference type="CDD" id="cd24054">
    <property type="entry name" value="ASKHA_NBD_AaPPX-GppA_MtPPX2-like"/>
    <property type="match status" value="1"/>
</dbReference>
<dbReference type="EMBL" id="SDWS01000002">
    <property type="protein sequence ID" value="RYB92605.1"/>
    <property type="molecule type" value="Genomic_DNA"/>
</dbReference>
<dbReference type="Pfam" id="PF02541">
    <property type="entry name" value="Ppx-GppA"/>
    <property type="match status" value="1"/>
</dbReference>
<dbReference type="InterPro" id="IPR003695">
    <property type="entry name" value="Ppx_GppA_N"/>
</dbReference>
<keyword evidence="3" id="KW-1185">Reference proteome</keyword>
<feature type="domain" description="Ppx/GppA phosphatase N-terminal" evidence="1">
    <location>
        <begin position="25"/>
        <end position="287"/>
    </location>
</feature>
<dbReference type="PANTHER" id="PTHR30005:SF13">
    <property type="entry name" value="EXOPOLYPHOSPHATASE 2"/>
    <property type="match status" value="1"/>
</dbReference>
<dbReference type="Gene3D" id="3.30.420.150">
    <property type="entry name" value="Exopolyphosphatase. Domain 2"/>
    <property type="match status" value="1"/>
</dbReference>
<dbReference type="OrthoDB" id="9793035at2"/>
<gene>
    <name evidence="2" type="ORF">EUA06_06575</name>
</gene>
<evidence type="ECO:0000313" key="2">
    <source>
        <dbReference type="EMBL" id="RYB92605.1"/>
    </source>
</evidence>
<proteinExistence type="predicted"/>
<evidence type="ECO:0000259" key="1">
    <source>
        <dbReference type="Pfam" id="PF02541"/>
    </source>
</evidence>
<dbReference type="Proteomes" id="UP000291838">
    <property type="component" value="Unassembled WGS sequence"/>
</dbReference>
<dbReference type="AlphaFoldDB" id="A0A4Q2RXB4"/>
<accession>A0A4Q2RXB4</accession>
<protein>
    <submittedName>
        <fullName evidence="2">Ppx/GppA family phosphatase</fullName>
    </submittedName>
</protein>
<dbReference type="SUPFAM" id="SSF53067">
    <property type="entry name" value="Actin-like ATPase domain"/>
    <property type="match status" value="2"/>
</dbReference>
<dbReference type="Gene3D" id="3.30.420.40">
    <property type="match status" value="1"/>
</dbReference>
<dbReference type="InterPro" id="IPR043129">
    <property type="entry name" value="ATPase_NBD"/>
</dbReference>
<dbReference type="RefSeq" id="WP_129474210.1">
    <property type="nucleotide sequence ID" value="NZ_SDWS01000002.1"/>
</dbReference>
<dbReference type="InterPro" id="IPR050273">
    <property type="entry name" value="GppA/Ppx_hydrolase"/>
</dbReference>
<sequence length="309" mass="32596">MTDHAPLVAAIDCGTNSIKVLVGRRRDDGTLDVVLRDSRVVRLGQGVDRTGRLADEALERTFAAIDELGATIRDHGVDPARTRFCATSATRDASNAAVFAEGVRRRLGVEPEVLSGDEEAALVFAGAIAAQSPMPPEPVLVVDIGGGSTEVVLGEGEDRHSISMDIGSVRLHERHLHSDPPTAEEVAACVADIDEHLDSCGVPLDRARTAVGTSGTIKTLACGVLHLATYDRDSFDRAVLSNADTSAFVDRLVAMTVEERRALPYMHPGRADVIGAGALIWSGILARVPVPDHVVSEADILHGIAAAIS</sequence>
<evidence type="ECO:0000313" key="3">
    <source>
        <dbReference type="Proteomes" id="UP000291838"/>
    </source>
</evidence>
<comment type="caution">
    <text evidence="2">The sequence shown here is derived from an EMBL/GenBank/DDBJ whole genome shotgun (WGS) entry which is preliminary data.</text>
</comment>
<dbReference type="PANTHER" id="PTHR30005">
    <property type="entry name" value="EXOPOLYPHOSPHATASE"/>
    <property type="match status" value="1"/>
</dbReference>
<reference evidence="2 3" key="1">
    <citation type="submission" date="2019-01" db="EMBL/GenBank/DDBJ databases">
        <title>Novel species of Nocardioides.</title>
        <authorList>
            <person name="Liu Q."/>
            <person name="Xin Y.-H."/>
        </authorList>
    </citation>
    <scope>NUCLEOTIDE SEQUENCE [LARGE SCALE GENOMIC DNA]</scope>
    <source>
        <strain evidence="2 3">HLT3-15</strain>
    </source>
</reference>
<dbReference type="GO" id="GO:0016462">
    <property type="term" value="F:pyrophosphatase activity"/>
    <property type="evidence" value="ECO:0007669"/>
    <property type="project" value="TreeGrafter"/>
</dbReference>
<name>A0A4Q2RXB4_9ACTN</name>
<organism evidence="2 3">
    <name type="scientific">Nocardioides glacieisoli</name>
    <dbReference type="NCBI Taxonomy" id="1168730"/>
    <lineage>
        <taxon>Bacteria</taxon>
        <taxon>Bacillati</taxon>
        <taxon>Actinomycetota</taxon>
        <taxon>Actinomycetes</taxon>
        <taxon>Propionibacteriales</taxon>
        <taxon>Nocardioidaceae</taxon>
        <taxon>Nocardioides</taxon>
    </lineage>
</organism>